<dbReference type="Gene3D" id="1.10.510.10">
    <property type="entry name" value="Transferase(Phosphotransferase) domain 1"/>
    <property type="match status" value="2"/>
</dbReference>
<sequence length="895" mass="97632">MDRTYAPSKPSISATCDGDCSTAIGAGSDDTATEPPSIPAKEPEKPLSFGSPTIDRCNSQNSTTVTGSSSGSSCCGSGCSTISTAQKPLSINKKSTAHISPSRDFSDSGPNTEIATEVHYASSLSDDEGSLYSDSTSISHHRHHHHPSRHHTVHHAHAKLKSYRLRSGEGNDSYVMSNSGISASRPKRNKTQFMRRPGGKGGQNNYDRFLDEKCLTASPPPALAIHSSFLENGRSYTGDTLEEIMSRGNTNNKDTANTTSTGLLERSEMQPNLGNGNNIIYVAPSERPLACPPSKQGQYLIHEHCKKITTGLSAVEFGIQLDCWKRVVFKTVKDQSLADRELGFMRRVSGKSHIIPLLDSFKDTKGHQIMVFPRLKPAKILDLEFKDIIYIFGGLIRALDSIHKCGVVHLDINPSNLMTSEDSGVCLIDFGLAAEIGTWVSRGTCGFVAPEVLNQARAPKIPLVPDLGYNARTKATKKSLSDSATLSNPGSTLGLSELDINDHVAAVLDGRADIYSAGIVLGMMLKKYLPCADLQFLGGSNIREDTTNSIIAQLNTMLEELGHQPEELNEDPLLKDCIARAAARVQVPSITHSVSAVSLHVLYNVPNGRSILGRNSCTTLPSSTVNHTAYNRPNSISMESASSYNEDDDRWLNNFYNSSAVSIIGSDYDNDDSHQVFGSSSHAFAPTSRTAVGTPFDNHNAYPFPNTSRLSLGSSSHQHHYQHKNGHRVSISQKLHAVNARLTGVPKPIIYAADLLRRMLSADPDERPTAHQVLSHPLFKLTDEELSASDLSCTSSWAEELRSLRHPHSQEHHKIHGHGHHESGGVPFRPVLPSYLQPNNNIHHSDPRNIFSKTPNVGHSSYSPYSKQDDDHDSLDNNCYYSETMSFDAYLNSGD</sequence>
<dbReference type="InterPro" id="IPR011009">
    <property type="entry name" value="Kinase-like_dom_sf"/>
</dbReference>
<dbReference type="SUPFAM" id="SSF56112">
    <property type="entry name" value="Protein kinase-like (PK-like)"/>
    <property type="match status" value="2"/>
</dbReference>
<dbReference type="GO" id="GO:0005737">
    <property type="term" value="C:cytoplasm"/>
    <property type="evidence" value="ECO:0007669"/>
    <property type="project" value="TreeGrafter"/>
</dbReference>
<evidence type="ECO:0000313" key="3">
    <source>
        <dbReference type="EMBL" id="KAJ1919123.1"/>
    </source>
</evidence>
<protein>
    <recommendedName>
        <fullName evidence="2">Protein kinase domain-containing protein</fullName>
    </recommendedName>
</protein>
<dbReference type="InterPro" id="IPR000719">
    <property type="entry name" value="Prot_kinase_dom"/>
</dbReference>
<proteinExistence type="predicted"/>
<dbReference type="AlphaFoldDB" id="A0A9W8DV43"/>
<feature type="region of interest" description="Disordered" evidence="1">
    <location>
        <begin position="809"/>
        <end position="877"/>
    </location>
</feature>
<feature type="region of interest" description="Disordered" evidence="1">
    <location>
        <begin position="125"/>
        <end position="154"/>
    </location>
</feature>
<feature type="compositionally biased region" description="Basic residues" evidence="1">
    <location>
        <begin position="139"/>
        <end position="154"/>
    </location>
</feature>
<feature type="compositionally biased region" description="Polar residues" evidence="1">
    <location>
        <begin position="851"/>
        <end position="866"/>
    </location>
</feature>
<evidence type="ECO:0000259" key="2">
    <source>
        <dbReference type="PROSITE" id="PS50011"/>
    </source>
</evidence>
<keyword evidence="4" id="KW-1185">Reference proteome</keyword>
<dbReference type="GO" id="GO:0005524">
    <property type="term" value="F:ATP binding"/>
    <property type="evidence" value="ECO:0007669"/>
    <property type="project" value="InterPro"/>
</dbReference>
<dbReference type="GO" id="GO:0004674">
    <property type="term" value="F:protein serine/threonine kinase activity"/>
    <property type="evidence" value="ECO:0007669"/>
    <property type="project" value="TreeGrafter"/>
</dbReference>
<accession>A0A9W8DV43</accession>
<organism evidence="3 4">
    <name type="scientific">Mycoemilia scoparia</name>
    <dbReference type="NCBI Taxonomy" id="417184"/>
    <lineage>
        <taxon>Eukaryota</taxon>
        <taxon>Fungi</taxon>
        <taxon>Fungi incertae sedis</taxon>
        <taxon>Zoopagomycota</taxon>
        <taxon>Kickxellomycotina</taxon>
        <taxon>Kickxellomycetes</taxon>
        <taxon>Kickxellales</taxon>
        <taxon>Kickxellaceae</taxon>
        <taxon>Mycoemilia</taxon>
    </lineage>
</organism>
<dbReference type="PANTHER" id="PTHR44167">
    <property type="entry name" value="OVARIAN-SPECIFIC SERINE/THREONINE-PROTEIN KINASE LOK-RELATED"/>
    <property type="match status" value="1"/>
</dbReference>
<dbReference type="GO" id="GO:0005634">
    <property type="term" value="C:nucleus"/>
    <property type="evidence" value="ECO:0007669"/>
    <property type="project" value="TreeGrafter"/>
</dbReference>
<evidence type="ECO:0000256" key="1">
    <source>
        <dbReference type="SAM" id="MobiDB-lite"/>
    </source>
</evidence>
<evidence type="ECO:0000313" key="4">
    <source>
        <dbReference type="Proteomes" id="UP001150538"/>
    </source>
</evidence>
<dbReference type="PANTHER" id="PTHR44167:SF24">
    <property type="entry name" value="SERINE_THREONINE-PROTEIN KINASE CHK2"/>
    <property type="match status" value="1"/>
</dbReference>
<reference evidence="3" key="1">
    <citation type="submission" date="2022-07" db="EMBL/GenBank/DDBJ databases">
        <title>Phylogenomic reconstructions and comparative analyses of Kickxellomycotina fungi.</title>
        <authorList>
            <person name="Reynolds N.K."/>
            <person name="Stajich J.E."/>
            <person name="Barry K."/>
            <person name="Grigoriev I.V."/>
            <person name="Crous P."/>
            <person name="Smith M.E."/>
        </authorList>
    </citation>
    <scope>NUCLEOTIDE SEQUENCE</scope>
    <source>
        <strain evidence="3">NBRC 100468</strain>
    </source>
</reference>
<dbReference type="Proteomes" id="UP001150538">
    <property type="component" value="Unassembled WGS sequence"/>
</dbReference>
<comment type="caution">
    <text evidence="3">The sequence shown here is derived from an EMBL/GenBank/DDBJ whole genome shotgun (WGS) entry which is preliminary data.</text>
</comment>
<feature type="region of interest" description="Disordered" evidence="1">
    <location>
        <begin position="24"/>
        <end position="76"/>
    </location>
</feature>
<feature type="region of interest" description="Disordered" evidence="1">
    <location>
        <begin position="177"/>
        <end position="205"/>
    </location>
</feature>
<feature type="domain" description="Protein kinase" evidence="2">
    <location>
        <begin position="267"/>
        <end position="779"/>
    </location>
</feature>
<dbReference type="SMART" id="SM00220">
    <property type="entry name" value="S_TKc"/>
    <property type="match status" value="1"/>
</dbReference>
<dbReference type="GO" id="GO:0044773">
    <property type="term" value="P:mitotic DNA damage checkpoint signaling"/>
    <property type="evidence" value="ECO:0007669"/>
    <property type="project" value="TreeGrafter"/>
</dbReference>
<gene>
    <name evidence="3" type="ORF">H4219_002172</name>
</gene>
<feature type="compositionally biased region" description="Low complexity" evidence="1">
    <location>
        <begin position="62"/>
        <end position="76"/>
    </location>
</feature>
<name>A0A9W8DV43_9FUNG</name>
<dbReference type="Pfam" id="PF00069">
    <property type="entry name" value="Pkinase"/>
    <property type="match status" value="1"/>
</dbReference>
<dbReference type="EMBL" id="JANBPU010000032">
    <property type="protein sequence ID" value="KAJ1919123.1"/>
    <property type="molecule type" value="Genomic_DNA"/>
</dbReference>
<dbReference type="PROSITE" id="PS50011">
    <property type="entry name" value="PROTEIN_KINASE_DOM"/>
    <property type="match status" value="1"/>
</dbReference>
<dbReference type="OrthoDB" id="4062651at2759"/>